<dbReference type="EMBL" id="AUZZ01000713">
    <property type="protein sequence ID" value="EQD66903.1"/>
    <property type="molecule type" value="Genomic_DNA"/>
</dbReference>
<evidence type="ECO:0000313" key="1">
    <source>
        <dbReference type="EMBL" id="EQD66903.1"/>
    </source>
</evidence>
<sequence length="71" mass="8115">MVEQTLKGSGEIIKISELKRRLPKRVMHQTLMQILDYLQESGKILITTKGVVWTYTPSEQMKALKKGGLEL</sequence>
<reference evidence="1" key="1">
    <citation type="submission" date="2013-08" db="EMBL/GenBank/DDBJ databases">
        <authorList>
            <person name="Mendez C."/>
            <person name="Richter M."/>
            <person name="Ferrer M."/>
            <person name="Sanchez J."/>
        </authorList>
    </citation>
    <scope>NUCLEOTIDE SEQUENCE</scope>
</reference>
<dbReference type="AlphaFoldDB" id="T1BEG1"/>
<name>T1BEG1_9ZZZZ</name>
<gene>
    <name evidence="1" type="ORF">B2A_00932</name>
</gene>
<comment type="caution">
    <text evidence="1">The sequence shown here is derived from an EMBL/GenBank/DDBJ whole genome shotgun (WGS) entry which is preliminary data.</text>
</comment>
<organism evidence="1">
    <name type="scientific">mine drainage metagenome</name>
    <dbReference type="NCBI Taxonomy" id="410659"/>
    <lineage>
        <taxon>unclassified sequences</taxon>
        <taxon>metagenomes</taxon>
        <taxon>ecological metagenomes</taxon>
    </lineage>
</organism>
<accession>T1BEG1</accession>
<protein>
    <submittedName>
        <fullName evidence="1">Uncharacterized protein</fullName>
    </submittedName>
</protein>
<reference evidence="1" key="2">
    <citation type="journal article" date="2014" name="ISME J.">
        <title>Microbial stratification in low pH oxic and suboxic macroscopic growths along an acid mine drainage.</title>
        <authorList>
            <person name="Mendez-Garcia C."/>
            <person name="Mesa V."/>
            <person name="Sprenger R.R."/>
            <person name="Richter M."/>
            <person name="Diez M.S."/>
            <person name="Solano J."/>
            <person name="Bargiela R."/>
            <person name="Golyshina O.V."/>
            <person name="Manteca A."/>
            <person name="Ramos J.L."/>
            <person name="Gallego J.R."/>
            <person name="Llorente I."/>
            <person name="Martins Dos Santos V.A."/>
            <person name="Jensen O.N."/>
            <person name="Pelaez A.I."/>
            <person name="Sanchez J."/>
            <person name="Ferrer M."/>
        </authorList>
    </citation>
    <scope>NUCLEOTIDE SEQUENCE</scope>
</reference>
<proteinExistence type="predicted"/>